<dbReference type="AlphaFoldDB" id="Q8S1E9"/>
<dbReference type="Proteomes" id="UP000817658">
    <property type="component" value="Chromosome 1"/>
</dbReference>
<accession>Q8S1E9</accession>
<dbReference type="EMBL" id="AP003300">
    <property type="protein sequence ID" value="BAB89923.1"/>
    <property type="molecule type" value="Genomic_DNA"/>
</dbReference>
<protein>
    <submittedName>
        <fullName evidence="2">Uncharacterized protein</fullName>
    </submittedName>
</protein>
<evidence type="ECO:0000313" key="2">
    <source>
        <dbReference type="EMBL" id="BAB89923.1"/>
    </source>
</evidence>
<feature type="region of interest" description="Disordered" evidence="1">
    <location>
        <begin position="42"/>
        <end position="68"/>
    </location>
</feature>
<gene>
    <name evidence="2" type="primary">P0700A11.26</name>
</gene>
<feature type="compositionally biased region" description="Basic and acidic residues" evidence="1">
    <location>
        <begin position="48"/>
        <end position="57"/>
    </location>
</feature>
<evidence type="ECO:0000256" key="1">
    <source>
        <dbReference type="SAM" id="MobiDB-lite"/>
    </source>
</evidence>
<sequence>MHMVVVRYSTAIRSRIICTLSDFVVEGFCSWHGTKDQLIRQSGVRQSGRGEKEETKKNVIGPPEAWTENPSTVMENAAHWVYQNP</sequence>
<organism evidence="2">
    <name type="scientific">Oryza sativa subsp. japonica</name>
    <name type="common">Rice</name>
    <dbReference type="NCBI Taxonomy" id="39947"/>
    <lineage>
        <taxon>Eukaryota</taxon>
        <taxon>Viridiplantae</taxon>
        <taxon>Streptophyta</taxon>
        <taxon>Embryophyta</taxon>
        <taxon>Tracheophyta</taxon>
        <taxon>Spermatophyta</taxon>
        <taxon>Magnoliopsida</taxon>
        <taxon>Liliopsida</taxon>
        <taxon>Poales</taxon>
        <taxon>Poaceae</taxon>
        <taxon>BOP clade</taxon>
        <taxon>Oryzoideae</taxon>
        <taxon>Oryzeae</taxon>
        <taxon>Oryzinae</taxon>
        <taxon>Oryza</taxon>
        <taxon>Oryza sativa</taxon>
    </lineage>
</organism>
<name>Q8S1E9_ORYSJ</name>
<reference evidence="2" key="1">
    <citation type="journal article" date="2002" name="Nature">
        <title>The genome sequence and structure of rice chromosome 1.</title>
        <authorList>
            <person name="Sasaki T."/>
            <person name="Matsumoto T."/>
            <person name="Yamamoto K."/>
            <person name="Sakata K."/>
            <person name="Baba T."/>
            <person name="Katayose Y."/>
            <person name="Wu J."/>
            <person name="Niimura Y."/>
            <person name="Cheng Z."/>
            <person name="Nagamura Y."/>
            <person name="Antonio B.A."/>
            <person name="Kanamori H."/>
            <person name="Hosokawa S."/>
            <person name="Masukawa M."/>
            <person name="Arikawa K."/>
            <person name="Chiden Y."/>
            <person name="Hayashi M."/>
            <person name="Okamoto M."/>
            <person name="Ando T."/>
            <person name="Aoki H."/>
            <person name="Arita K."/>
            <person name="Hamada M."/>
            <person name="Harada C."/>
            <person name="Hijishita S."/>
            <person name="Honda M."/>
            <person name="Ichikawa Y."/>
            <person name="Idonuma A."/>
            <person name="Iijima M."/>
            <person name="Ikeda M."/>
            <person name="Ikeno M."/>
            <person name="Itoh S."/>
            <person name="Itoh T."/>
            <person name="Itoh Y."/>
            <person name="Itoh Y."/>
            <person name="Iwabuchi A."/>
            <person name="Kamiya K."/>
            <person name="Karasawa W."/>
            <person name="Katagiri S."/>
            <person name="Kikuta A."/>
            <person name="Kobayashi N."/>
            <person name="Kono I."/>
            <person name="Machita K."/>
            <person name="Maehara T."/>
            <person name="Mizuno H."/>
            <person name="Mizubayashi T."/>
            <person name="Mukai Y."/>
            <person name="Nagasaki H."/>
            <person name="Nakashima M."/>
            <person name="Nakama Y."/>
            <person name="Nakamichi Y."/>
            <person name="Nakamura M."/>
            <person name="Namiki N."/>
            <person name="Negishi M."/>
            <person name="Ohta I."/>
            <person name="Ono N."/>
            <person name="Saji S."/>
            <person name="Sakai K."/>
            <person name="Shibata M."/>
            <person name="Shimokawa T."/>
            <person name="Shomura A."/>
            <person name="Song J."/>
            <person name="Takazaki Y."/>
            <person name="Terasawa K."/>
            <person name="Tsuji K."/>
            <person name="Waki K."/>
            <person name="Yamagata H."/>
            <person name="Yamane H."/>
            <person name="Yoshiki S."/>
            <person name="Yoshihara R."/>
            <person name="Yukawa K."/>
            <person name="Zhong H."/>
            <person name="Iwama H."/>
            <person name="Endo T."/>
            <person name="Ito H."/>
            <person name="Hahn J.H."/>
            <person name="Kim H.I."/>
            <person name="Eun M.Y."/>
            <person name="Yano M."/>
            <person name="Jiang J."/>
            <person name="Gojobori T."/>
        </authorList>
    </citation>
    <scope>NUCLEOTIDE SEQUENCE [LARGE SCALE GENOMIC DNA]</scope>
</reference>
<proteinExistence type="predicted"/>